<accession>X6NUS7</accession>
<dbReference type="Pfam" id="PF00169">
    <property type="entry name" value="PH"/>
    <property type="match status" value="1"/>
</dbReference>
<keyword evidence="3" id="KW-1185">Reference proteome</keyword>
<dbReference type="InterPro" id="IPR011993">
    <property type="entry name" value="PH-like_dom_sf"/>
</dbReference>
<evidence type="ECO:0000259" key="1">
    <source>
        <dbReference type="PROSITE" id="PS50003"/>
    </source>
</evidence>
<evidence type="ECO:0000313" key="3">
    <source>
        <dbReference type="Proteomes" id="UP000023152"/>
    </source>
</evidence>
<dbReference type="InterPro" id="IPR001849">
    <property type="entry name" value="PH_domain"/>
</dbReference>
<reference evidence="2 3" key="1">
    <citation type="journal article" date="2013" name="Curr. Biol.">
        <title>The Genome of the Foraminiferan Reticulomyxa filosa.</title>
        <authorList>
            <person name="Glockner G."/>
            <person name="Hulsmann N."/>
            <person name="Schleicher M."/>
            <person name="Noegel A.A."/>
            <person name="Eichinger L."/>
            <person name="Gallinger C."/>
            <person name="Pawlowski J."/>
            <person name="Sierra R."/>
            <person name="Euteneuer U."/>
            <person name="Pillet L."/>
            <person name="Moustafa A."/>
            <person name="Platzer M."/>
            <person name="Groth M."/>
            <person name="Szafranski K."/>
            <person name="Schliwa M."/>
        </authorList>
    </citation>
    <scope>NUCLEOTIDE SEQUENCE [LARGE SCALE GENOMIC DNA]</scope>
</reference>
<dbReference type="SMART" id="SM00233">
    <property type="entry name" value="PH"/>
    <property type="match status" value="1"/>
</dbReference>
<name>X6NUS7_RETFI</name>
<proteinExistence type="predicted"/>
<dbReference type="EMBL" id="ASPP01006311">
    <property type="protein sequence ID" value="ETO29017.1"/>
    <property type="molecule type" value="Genomic_DNA"/>
</dbReference>
<dbReference type="Gene3D" id="2.30.29.30">
    <property type="entry name" value="Pleckstrin-homology domain (PH domain)/Phosphotyrosine-binding domain (PTB)"/>
    <property type="match status" value="2"/>
</dbReference>
<organism evidence="2 3">
    <name type="scientific">Reticulomyxa filosa</name>
    <dbReference type="NCBI Taxonomy" id="46433"/>
    <lineage>
        <taxon>Eukaryota</taxon>
        <taxon>Sar</taxon>
        <taxon>Rhizaria</taxon>
        <taxon>Retaria</taxon>
        <taxon>Foraminifera</taxon>
        <taxon>Monothalamids</taxon>
        <taxon>Reticulomyxidae</taxon>
        <taxon>Reticulomyxa</taxon>
    </lineage>
</organism>
<dbReference type="AlphaFoldDB" id="X6NUS7"/>
<feature type="non-terminal residue" evidence="2">
    <location>
        <position position="329"/>
    </location>
</feature>
<evidence type="ECO:0000313" key="2">
    <source>
        <dbReference type="EMBL" id="ETO29017.1"/>
    </source>
</evidence>
<sequence length="329" mass="37755">MDGMIFSQPPFSKDINSPMWCFSVSSYQALPTLQGAVCAIEPEPFIAVVKSGYLWKKGQEFVSQRKQRFCVLATTKILSYYDGIHHKGLPTQKRNFYLFLVQTFCYSMNKKKKKKKDSVNLEKMNEVEITDNGNHQKFNVVTDGRTYMFETDNKDAKEWKNAIDMTSKQNRDELTSARLPTDVKSLAAKEYGEKKTEEEYVLEFLALFLEKGEKHLKKINEVITDFETDTTVYKAIQWYEELANWKAGIEVLLSKWPLGSVCPPEVMTVRSGMATLMDEAENVIMNDIICYAQDNIAENTIVRLNSACLAMAELRKGQIRVSTYITDQL</sequence>
<dbReference type="Proteomes" id="UP000023152">
    <property type="component" value="Unassembled WGS sequence"/>
</dbReference>
<gene>
    <name evidence="2" type="ORF">RFI_08109</name>
</gene>
<feature type="domain" description="PH" evidence="1">
    <location>
        <begin position="47"/>
        <end position="168"/>
    </location>
</feature>
<comment type="caution">
    <text evidence="2">The sequence shown here is derived from an EMBL/GenBank/DDBJ whole genome shotgun (WGS) entry which is preliminary data.</text>
</comment>
<dbReference type="SUPFAM" id="SSF50729">
    <property type="entry name" value="PH domain-like"/>
    <property type="match status" value="1"/>
</dbReference>
<protein>
    <recommendedName>
        <fullName evidence="1">PH domain-containing protein</fullName>
    </recommendedName>
</protein>
<dbReference type="CDD" id="cd00821">
    <property type="entry name" value="PH"/>
    <property type="match status" value="1"/>
</dbReference>
<dbReference type="PROSITE" id="PS50003">
    <property type="entry name" value="PH_DOMAIN"/>
    <property type="match status" value="1"/>
</dbReference>